<reference evidence="2" key="1">
    <citation type="journal article" date="2021" name="mSystems">
        <title>Bacteria and Archaea Synergistically Convert Glycine Betaine to Biogenic Methane in the Formosa Cold Seep of the South China Sea.</title>
        <authorList>
            <person name="Li L."/>
            <person name="Zhang W."/>
            <person name="Zhang S."/>
            <person name="Song L."/>
            <person name="Sun Q."/>
            <person name="Zhang H."/>
            <person name="Xiang H."/>
            <person name="Dong X."/>
        </authorList>
    </citation>
    <scope>NUCLEOTIDE SEQUENCE</scope>
    <source>
        <strain evidence="2">LLY</strain>
    </source>
</reference>
<name>A0A9E4ZG56_9EURY</name>
<protein>
    <submittedName>
        <fullName evidence="2">Uncharacterized protein</fullName>
    </submittedName>
</protein>
<feature type="region of interest" description="Disordered" evidence="1">
    <location>
        <begin position="470"/>
        <end position="499"/>
    </location>
</feature>
<comment type="caution">
    <text evidence="2">The sequence shown here is derived from an EMBL/GenBank/DDBJ whole genome shotgun (WGS) entry which is preliminary data.</text>
</comment>
<feature type="compositionally biased region" description="Basic and acidic residues" evidence="1">
    <location>
        <begin position="470"/>
        <end position="487"/>
    </location>
</feature>
<keyword evidence="3" id="KW-1185">Reference proteome</keyword>
<dbReference type="RefSeq" id="WP_250868413.1">
    <property type="nucleotide sequence ID" value="NZ_JAGSOI010000034.1"/>
</dbReference>
<organism evidence="2 3">
    <name type="scientific">Methanococcoides seepicolus</name>
    <dbReference type="NCBI Taxonomy" id="2828780"/>
    <lineage>
        <taxon>Archaea</taxon>
        <taxon>Methanobacteriati</taxon>
        <taxon>Methanobacteriota</taxon>
        <taxon>Stenosarchaea group</taxon>
        <taxon>Methanomicrobia</taxon>
        <taxon>Methanosarcinales</taxon>
        <taxon>Methanosarcinaceae</taxon>
        <taxon>Methanococcoides</taxon>
    </lineage>
</organism>
<dbReference type="AlphaFoldDB" id="A0A9E4ZG56"/>
<sequence>MTCLTIKEIVRKQHDWLKMLQGEYRSTPILIKAKEGAVEDGDDPDLYRWLPFYDIWHKIRIPIYTRRILPNEIFIDPDIENWQTMRSGIVKLLEYCKEAKIPITECAYSGGKGIHVSIFIASFTVHPELEQKIRITGIDYMQIIRETLFKDIFKDADISPESIGVDLKKVHFSKNRKGSMVRCFGALRKDGCYKTQIDPDKIPEYPPLPEDLTLRIPDEIPMWKIEDTEFHYHVLKVLNQECLKAEQRAKRPSIRIDADLGEYPCVQRILNLASQIPAGQRYYAAQAIVLRASDSGVSQAEAKKYVTEFIDQCSGLTANEKQVRIEQSVGMWGAYHFSCNTLKSVLGDGVCVPRECPLIQKLNENKTLPEEDMSKTPVTADKWPQCIHRILTEENPTDSMLQTLGAFLGQMGIPQNEAEMLYYMTGGDITIFQGSYRKLRTASCEKVQQMGVCQKDPWCMNVPSPRYRADRRANAERLKSKLTDNRHQPRKNNNNGGLK</sequence>
<accession>A0A9E4ZG56</accession>
<evidence type="ECO:0000313" key="2">
    <source>
        <dbReference type="EMBL" id="MCM1987067.1"/>
    </source>
</evidence>
<evidence type="ECO:0000256" key="1">
    <source>
        <dbReference type="SAM" id="MobiDB-lite"/>
    </source>
</evidence>
<reference evidence="2" key="2">
    <citation type="submission" date="2021-04" db="EMBL/GenBank/DDBJ databases">
        <authorList>
            <person name="Dong X."/>
        </authorList>
    </citation>
    <scope>NUCLEOTIDE SEQUENCE</scope>
    <source>
        <strain evidence="2">LLY</strain>
    </source>
</reference>
<evidence type="ECO:0000313" key="3">
    <source>
        <dbReference type="Proteomes" id="UP001056766"/>
    </source>
</evidence>
<proteinExistence type="predicted"/>
<dbReference type="Proteomes" id="UP001056766">
    <property type="component" value="Unassembled WGS sequence"/>
</dbReference>
<gene>
    <name evidence="2" type="ORF">KDK67_08720</name>
</gene>
<dbReference type="EMBL" id="JAGSOI010000034">
    <property type="protein sequence ID" value="MCM1987067.1"/>
    <property type="molecule type" value="Genomic_DNA"/>
</dbReference>